<dbReference type="GO" id="GO:0004222">
    <property type="term" value="F:metalloendopeptidase activity"/>
    <property type="evidence" value="ECO:0007669"/>
    <property type="project" value="TreeGrafter"/>
</dbReference>
<dbReference type="CDD" id="cd12797">
    <property type="entry name" value="M23_peptidase"/>
    <property type="match status" value="1"/>
</dbReference>
<evidence type="ECO:0000313" key="5">
    <source>
        <dbReference type="Proteomes" id="UP000181976"/>
    </source>
</evidence>
<organism evidence="4 5">
    <name type="scientific">Thermophagus xiamenensis</name>
    <dbReference type="NCBI Taxonomy" id="385682"/>
    <lineage>
        <taxon>Bacteria</taxon>
        <taxon>Pseudomonadati</taxon>
        <taxon>Bacteroidota</taxon>
        <taxon>Bacteroidia</taxon>
        <taxon>Marinilabiliales</taxon>
        <taxon>Marinilabiliaceae</taxon>
        <taxon>Thermophagus</taxon>
    </lineage>
</organism>
<proteinExistence type="predicted"/>
<evidence type="ECO:0000259" key="3">
    <source>
        <dbReference type="Pfam" id="PF01551"/>
    </source>
</evidence>
<dbReference type="InterPro" id="IPR011055">
    <property type="entry name" value="Dup_hybrid_motif"/>
</dbReference>
<dbReference type="Pfam" id="PF01551">
    <property type="entry name" value="Peptidase_M23"/>
    <property type="match status" value="1"/>
</dbReference>
<keyword evidence="5" id="KW-1185">Reference proteome</keyword>
<dbReference type="EMBL" id="FONA01000007">
    <property type="protein sequence ID" value="SFE15279.1"/>
    <property type="molecule type" value="Genomic_DNA"/>
</dbReference>
<dbReference type="Proteomes" id="UP000181976">
    <property type="component" value="Unassembled WGS sequence"/>
</dbReference>
<protein>
    <submittedName>
        <fullName evidence="4">Peptidase family M23</fullName>
    </submittedName>
</protein>
<gene>
    <name evidence="4" type="ORF">SAMN05444380_10796</name>
</gene>
<keyword evidence="2" id="KW-0472">Membrane</keyword>
<keyword evidence="1" id="KW-0732">Signal</keyword>
<keyword evidence="2" id="KW-0812">Transmembrane</keyword>
<dbReference type="InParanoid" id="A0A1I1Y7B1"/>
<dbReference type="InterPro" id="IPR016047">
    <property type="entry name" value="M23ase_b-sheet_dom"/>
</dbReference>
<dbReference type="SUPFAM" id="SSF51261">
    <property type="entry name" value="Duplicated hybrid motif"/>
    <property type="match status" value="1"/>
</dbReference>
<name>A0A1I1Y7B1_9BACT</name>
<accession>A0A1I1Y7B1</accession>
<keyword evidence="2" id="KW-1133">Transmembrane helix</keyword>
<dbReference type="eggNOG" id="COG0739">
    <property type="taxonomic scope" value="Bacteria"/>
</dbReference>
<reference evidence="4 5" key="1">
    <citation type="submission" date="2016-10" db="EMBL/GenBank/DDBJ databases">
        <authorList>
            <person name="de Groot N.N."/>
        </authorList>
    </citation>
    <scope>NUCLEOTIDE SEQUENCE [LARGE SCALE GENOMIC DNA]</scope>
    <source>
        <strain evidence="4 5">DSM 19012</strain>
    </source>
</reference>
<dbReference type="STRING" id="385682.SAMN05444380_10796"/>
<sequence length="301" mass="34073">MGVNKRKAFVQKLRSKYKLAVFNEQTYEEVLVIRLSRLNVFTIIGFSVILLVVLVIFLIAFTGLKEYIPGYPDPTQRLLIVRNSERVDSLIMEIEKRNKFIENMKMIINGEVPNENPEDTVATENSDAIGENLSDDTSGWRSIDFTRSEEDSMFRALVEREEKFTPPQSTEQVLNPLLENTFFFPPLKGMVVNEFGNPQRHFGVDIVAGPGARVSAVMDGVVIFSGWTVETGYVIQIQHANNFISMYKHNERLLKSTGDHVKAGEAIAHVGNSGELTTGPHLHFELWHNGIPLDPKEYISF</sequence>
<evidence type="ECO:0000256" key="1">
    <source>
        <dbReference type="ARBA" id="ARBA00022729"/>
    </source>
</evidence>
<dbReference type="Gene3D" id="2.70.70.10">
    <property type="entry name" value="Glucose Permease (Domain IIA)"/>
    <property type="match status" value="1"/>
</dbReference>
<evidence type="ECO:0000313" key="4">
    <source>
        <dbReference type="EMBL" id="SFE15279.1"/>
    </source>
</evidence>
<evidence type="ECO:0000256" key="2">
    <source>
        <dbReference type="SAM" id="Phobius"/>
    </source>
</evidence>
<dbReference type="OrthoDB" id="9814377at2"/>
<dbReference type="InterPro" id="IPR050570">
    <property type="entry name" value="Cell_wall_metabolism_enzyme"/>
</dbReference>
<dbReference type="RefSeq" id="WP_010526189.1">
    <property type="nucleotide sequence ID" value="NZ_AFSL01000006.1"/>
</dbReference>
<feature type="transmembrane region" description="Helical" evidence="2">
    <location>
        <begin position="40"/>
        <end position="61"/>
    </location>
</feature>
<dbReference type="PANTHER" id="PTHR21666">
    <property type="entry name" value="PEPTIDASE-RELATED"/>
    <property type="match status" value="1"/>
</dbReference>
<dbReference type="AlphaFoldDB" id="A0A1I1Y7B1"/>
<dbReference type="PANTHER" id="PTHR21666:SF289">
    <property type="entry name" value="L-ALA--D-GLU ENDOPEPTIDASE"/>
    <property type="match status" value="1"/>
</dbReference>
<feature type="domain" description="M23ase beta-sheet core" evidence="3">
    <location>
        <begin position="200"/>
        <end position="295"/>
    </location>
</feature>